<dbReference type="AlphaFoldDB" id="A0A9N7MRQ7"/>
<evidence type="ECO:0000256" key="1">
    <source>
        <dbReference type="ARBA" id="ARBA00023016"/>
    </source>
</evidence>
<evidence type="ECO:0000256" key="3">
    <source>
        <dbReference type="RuleBase" id="RU003616"/>
    </source>
</evidence>
<dbReference type="InterPro" id="IPR031107">
    <property type="entry name" value="Small_HSP"/>
</dbReference>
<dbReference type="InterPro" id="IPR008978">
    <property type="entry name" value="HSP20-like_chaperone"/>
</dbReference>
<comment type="similarity">
    <text evidence="2 3">Belongs to the small heat shock protein (HSP20) family.</text>
</comment>
<evidence type="ECO:0000256" key="2">
    <source>
        <dbReference type="PROSITE-ProRule" id="PRU00285"/>
    </source>
</evidence>
<dbReference type="SUPFAM" id="SSF49764">
    <property type="entry name" value="HSP20-like chaperones"/>
    <property type="match status" value="1"/>
</dbReference>
<accession>A0A9N7MRQ7</accession>
<name>A0A9N7MRQ7_STRHE</name>
<dbReference type="CDD" id="cd06464">
    <property type="entry name" value="ACD_sHsps-like"/>
    <property type="match status" value="1"/>
</dbReference>
<keyword evidence="1" id="KW-0346">Stress response</keyword>
<evidence type="ECO:0000313" key="5">
    <source>
        <dbReference type="EMBL" id="CAA0813302.1"/>
    </source>
</evidence>
<dbReference type="PANTHER" id="PTHR11527">
    <property type="entry name" value="HEAT-SHOCK PROTEIN 20 FAMILY MEMBER"/>
    <property type="match status" value="1"/>
</dbReference>
<dbReference type="Pfam" id="PF00011">
    <property type="entry name" value="HSP20"/>
    <property type="match status" value="1"/>
</dbReference>
<dbReference type="OrthoDB" id="1431247at2759"/>
<organism evidence="5 6">
    <name type="scientific">Striga hermonthica</name>
    <name type="common">Purple witchweed</name>
    <name type="synonym">Buchnera hermonthica</name>
    <dbReference type="NCBI Taxonomy" id="68872"/>
    <lineage>
        <taxon>Eukaryota</taxon>
        <taxon>Viridiplantae</taxon>
        <taxon>Streptophyta</taxon>
        <taxon>Embryophyta</taxon>
        <taxon>Tracheophyta</taxon>
        <taxon>Spermatophyta</taxon>
        <taxon>Magnoliopsida</taxon>
        <taxon>eudicotyledons</taxon>
        <taxon>Gunneridae</taxon>
        <taxon>Pentapetalae</taxon>
        <taxon>asterids</taxon>
        <taxon>lamiids</taxon>
        <taxon>Lamiales</taxon>
        <taxon>Orobanchaceae</taxon>
        <taxon>Buchnereae</taxon>
        <taxon>Striga</taxon>
    </lineage>
</organism>
<proteinExistence type="inferred from homology"/>
<gene>
    <name evidence="5" type="ORF">SHERM_13861</name>
</gene>
<dbReference type="EMBL" id="CACSLK010011313">
    <property type="protein sequence ID" value="CAA0813302.1"/>
    <property type="molecule type" value="Genomic_DNA"/>
</dbReference>
<dbReference type="Proteomes" id="UP001153555">
    <property type="component" value="Unassembled WGS sequence"/>
</dbReference>
<reference evidence="5" key="1">
    <citation type="submission" date="2019-12" db="EMBL/GenBank/DDBJ databases">
        <authorList>
            <person name="Scholes J."/>
        </authorList>
    </citation>
    <scope>NUCLEOTIDE SEQUENCE</scope>
</reference>
<keyword evidence="6" id="KW-1185">Reference proteome</keyword>
<sequence>MDVVEFSFSYVVTLEIPGVGIDNVKVEVIDQSLVVKGNRSNWSYGDVSPSKSASCYHRREIIQGPYRIEWPLPTNANKGNISAEIQDGLLRITVPKLSVLRWLRKAHM</sequence>
<feature type="domain" description="SHSP" evidence="4">
    <location>
        <begin position="1"/>
        <end position="108"/>
    </location>
</feature>
<evidence type="ECO:0000259" key="4">
    <source>
        <dbReference type="PROSITE" id="PS01031"/>
    </source>
</evidence>
<evidence type="ECO:0000313" key="6">
    <source>
        <dbReference type="Proteomes" id="UP001153555"/>
    </source>
</evidence>
<dbReference type="PROSITE" id="PS01031">
    <property type="entry name" value="SHSP"/>
    <property type="match status" value="1"/>
</dbReference>
<protein>
    <submittedName>
        <fullName evidence="5">Alpha-crystallin domain 32.1</fullName>
    </submittedName>
</protein>
<comment type="caution">
    <text evidence="5">The sequence shown here is derived from an EMBL/GenBank/DDBJ whole genome shotgun (WGS) entry which is preliminary data.</text>
</comment>
<dbReference type="Gene3D" id="2.60.40.790">
    <property type="match status" value="1"/>
</dbReference>
<dbReference type="InterPro" id="IPR002068">
    <property type="entry name" value="A-crystallin/Hsp20_dom"/>
</dbReference>